<evidence type="ECO:0000313" key="14">
    <source>
        <dbReference type="EMBL" id="UTO56502.1"/>
    </source>
</evidence>
<evidence type="ECO:0000313" key="13">
    <source>
        <dbReference type="EMBL" id="UTO55581.1"/>
    </source>
</evidence>
<dbReference type="PROSITE" id="PS50929">
    <property type="entry name" value="ABC_TM1F"/>
    <property type="match status" value="1"/>
</dbReference>
<feature type="compositionally biased region" description="Polar residues" evidence="9">
    <location>
        <begin position="580"/>
        <end position="590"/>
    </location>
</feature>
<dbReference type="Pfam" id="PF00664">
    <property type="entry name" value="ABC_membrane"/>
    <property type="match status" value="1"/>
</dbReference>
<dbReference type="PANTHER" id="PTHR43394">
    <property type="entry name" value="ATP-DEPENDENT PERMEASE MDL1, MITOCHONDRIAL"/>
    <property type="match status" value="1"/>
</dbReference>
<dbReference type="RefSeq" id="WP_218193885.1">
    <property type="nucleotide sequence ID" value="NZ_CP054597.1"/>
</dbReference>
<dbReference type="GO" id="GO:0030253">
    <property type="term" value="P:protein secretion by the type I secretion system"/>
    <property type="evidence" value="ECO:0007669"/>
    <property type="project" value="InterPro"/>
</dbReference>
<evidence type="ECO:0000313" key="15">
    <source>
        <dbReference type="Proteomes" id="UP001059822"/>
    </source>
</evidence>
<dbReference type="EMBL" id="CP089285">
    <property type="protein sequence ID" value="UTO56502.1"/>
    <property type="molecule type" value="Genomic_DNA"/>
</dbReference>
<feature type="transmembrane region" description="Helical" evidence="10">
    <location>
        <begin position="136"/>
        <end position="157"/>
    </location>
</feature>
<feature type="domain" description="ABC transporter" evidence="11">
    <location>
        <begin position="339"/>
        <end position="575"/>
    </location>
</feature>
<reference evidence="13" key="1">
    <citation type="journal article" date="2022" name="Microorganisms">
        <title>Assembly and Comparison of Ca. Neoehrlichia mikurensis Genomes.</title>
        <authorList>
            <person name="Azagi T."/>
            <person name="Dirks R.P."/>
            <person name="Yebra-Pimentel E.S."/>
            <person name="Schaap P.J."/>
            <person name="Koehorst J.J."/>
            <person name="Esser H.J."/>
            <person name="Sprong H."/>
        </authorList>
    </citation>
    <scope>NUCLEOTIDE SEQUENCE</scope>
    <source>
        <strain evidence="14">18-2804</strain>
        <strain evidence="13">18-2837</strain>
    </source>
</reference>
<name>A0A9Q9F590_9RICK</name>
<keyword evidence="3 10" id="KW-0812">Transmembrane</keyword>
<evidence type="ECO:0000256" key="9">
    <source>
        <dbReference type="SAM" id="MobiDB-lite"/>
    </source>
</evidence>
<dbReference type="GO" id="GO:0016887">
    <property type="term" value="F:ATP hydrolysis activity"/>
    <property type="evidence" value="ECO:0007669"/>
    <property type="project" value="InterPro"/>
</dbReference>
<feature type="domain" description="ABC transmembrane type-1" evidence="12">
    <location>
        <begin position="31"/>
        <end position="308"/>
    </location>
</feature>
<dbReference type="Proteomes" id="UP001059985">
    <property type="component" value="Chromosome"/>
</dbReference>
<dbReference type="InterPro" id="IPR010128">
    <property type="entry name" value="ATPase_T1SS_PrtD-like"/>
</dbReference>
<dbReference type="EMBL" id="CP089286">
    <property type="protein sequence ID" value="UTO55581.1"/>
    <property type="molecule type" value="Genomic_DNA"/>
</dbReference>
<dbReference type="PROSITE" id="PS50893">
    <property type="entry name" value="ABC_TRANSPORTER_2"/>
    <property type="match status" value="1"/>
</dbReference>
<keyword evidence="5" id="KW-0067">ATP-binding</keyword>
<organism evidence="13 15">
    <name type="scientific">Neoehrlichia mikurensis</name>
    <dbReference type="NCBI Taxonomy" id="89586"/>
    <lineage>
        <taxon>Bacteria</taxon>
        <taxon>Pseudomonadati</taxon>
        <taxon>Pseudomonadota</taxon>
        <taxon>Alphaproteobacteria</taxon>
        <taxon>Rickettsiales</taxon>
        <taxon>Anaplasmataceae</taxon>
        <taxon>Candidatus Neoehrlichia</taxon>
    </lineage>
</organism>
<evidence type="ECO:0000256" key="4">
    <source>
        <dbReference type="ARBA" id="ARBA00022741"/>
    </source>
</evidence>
<feature type="transmembrane region" description="Helical" evidence="10">
    <location>
        <begin position="62"/>
        <end position="84"/>
    </location>
</feature>
<proteinExistence type="inferred from homology"/>
<evidence type="ECO:0000256" key="1">
    <source>
        <dbReference type="ARBA" id="ARBA00004141"/>
    </source>
</evidence>
<feature type="transmembrane region" description="Helical" evidence="10">
    <location>
        <begin position="163"/>
        <end position="182"/>
    </location>
</feature>
<comment type="function">
    <text evidence="8">Part of an ABC transporter complex. Transmembrane domains (TMD) form a pore in the inner membrane and the ATP-binding domain (NBD) is responsible for energy generation.</text>
</comment>
<evidence type="ECO:0000256" key="7">
    <source>
        <dbReference type="ARBA" id="ARBA00023136"/>
    </source>
</evidence>
<keyword evidence="7 10" id="KW-0472">Membrane</keyword>
<evidence type="ECO:0000256" key="5">
    <source>
        <dbReference type="ARBA" id="ARBA00022840"/>
    </source>
</evidence>
<comment type="similarity">
    <text evidence="2">Belongs to the ABC transporter superfamily.</text>
</comment>
<dbReference type="PANTHER" id="PTHR43394:SF1">
    <property type="entry name" value="ATP-BINDING CASSETTE SUB-FAMILY B MEMBER 10, MITOCHONDRIAL"/>
    <property type="match status" value="1"/>
</dbReference>
<dbReference type="GO" id="GO:0016020">
    <property type="term" value="C:membrane"/>
    <property type="evidence" value="ECO:0007669"/>
    <property type="project" value="UniProtKB-SubCell"/>
</dbReference>
<keyword evidence="6 10" id="KW-1133">Transmembrane helix</keyword>
<dbReference type="GO" id="GO:0015421">
    <property type="term" value="F:ABC-type oligopeptide transporter activity"/>
    <property type="evidence" value="ECO:0007669"/>
    <property type="project" value="TreeGrafter"/>
</dbReference>
<evidence type="ECO:0000256" key="6">
    <source>
        <dbReference type="ARBA" id="ARBA00022989"/>
    </source>
</evidence>
<sequence>MDSVNFDFATIKELKKSVLYCTLDKCKSVFWFIFWFSSAINLLMLFLPVYTSQVLDRVLSSGSISTLTMLSLITISAFACSSILEICRSLAMTKVADWIDKEVTPDLIIKSISLTSVKASTSSGEVIRDLGNVKGFITGFGIFSLFDMPWAILYLIAIFMIHYITGYIAILGIILLTLMAVWNELATKKVLQESHEENVRNINAIDIASRNAEVVEAMGMVRHIVTDWSQKNSQNRSMQIKAQSRSNIIMGITKFTRAILQISVIGVGALLAVNGHKTAGGIIAASILMGRALAPFEAAINTWKMLLAARISYRRLQALLLSSPKREQSMALPAPRGVVAFERVFFTPYGGSKPTIKGISFTVDPGDIVGVIGASASGKSTIAKLLVGVWKPISGVVRLDGADVYTWNRESFGNYVGYLPQDIELFNTTVKTNIARMVSDPDPEKVIKATKIAGVHEMILGLPNGYDTVIGSGGVVLSGGQKQMLGLARAFYGDVKLLVLDEPNANLDGASEGQLINALRYALENKITTFIMTHKIQLLNAVTKIIVMSDGMIGAMGPRDEVMSQFTKSKSNSDKDVNKQQSSTKNVIDN</sequence>
<accession>A0A9Q9F590</accession>
<dbReference type="PROSITE" id="PS00211">
    <property type="entry name" value="ABC_TRANSPORTER_1"/>
    <property type="match status" value="1"/>
</dbReference>
<dbReference type="InterPro" id="IPR011527">
    <property type="entry name" value="ABC1_TM_dom"/>
</dbReference>
<evidence type="ECO:0000256" key="8">
    <source>
        <dbReference type="ARBA" id="ARBA00024725"/>
    </source>
</evidence>
<evidence type="ECO:0000313" key="16">
    <source>
        <dbReference type="Proteomes" id="UP001059985"/>
    </source>
</evidence>
<dbReference type="InterPro" id="IPR039421">
    <property type="entry name" value="Type_1_exporter"/>
</dbReference>
<evidence type="ECO:0000259" key="11">
    <source>
        <dbReference type="PROSITE" id="PS50893"/>
    </source>
</evidence>
<feature type="transmembrane region" description="Helical" evidence="10">
    <location>
        <begin position="29"/>
        <end position="50"/>
    </location>
</feature>
<dbReference type="AlphaFoldDB" id="A0A9Q9F590"/>
<feature type="transmembrane region" description="Helical" evidence="10">
    <location>
        <begin position="255"/>
        <end position="273"/>
    </location>
</feature>
<dbReference type="SMART" id="SM00382">
    <property type="entry name" value="AAA"/>
    <property type="match status" value="1"/>
</dbReference>
<feature type="region of interest" description="Disordered" evidence="9">
    <location>
        <begin position="564"/>
        <end position="590"/>
    </location>
</feature>
<gene>
    <name evidence="14" type="ORF">LUA81_00595</name>
    <name evidence="13" type="ORF">LUA82_00595</name>
</gene>
<dbReference type="Pfam" id="PF00005">
    <property type="entry name" value="ABC_tran"/>
    <property type="match status" value="1"/>
</dbReference>
<dbReference type="InterPro" id="IPR003439">
    <property type="entry name" value="ABC_transporter-like_ATP-bd"/>
</dbReference>
<dbReference type="InterPro" id="IPR003593">
    <property type="entry name" value="AAA+_ATPase"/>
</dbReference>
<dbReference type="GO" id="GO:0005524">
    <property type="term" value="F:ATP binding"/>
    <property type="evidence" value="ECO:0007669"/>
    <property type="project" value="UniProtKB-KW"/>
</dbReference>
<protein>
    <submittedName>
        <fullName evidence="13">Type I secretion system permease/ATPase</fullName>
    </submittedName>
</protein>
<dbReference type="GO" id="GO:0030256">
    <property type="term" value="C:type I protein secretion system complex"/>
    <property type="evidence" value="ECO:0007669"/>
    <property type="project" value="InterPro"/>
</dbReference>
<evidence type="ECO:0000256" key="10">
    <source>
        <dbReference type="SAM" id="Phobius"/>
    </source>
</evidence>
<dbReference type="NCBIfam" id="TIGR01842">
    <property type="entry name" value="type_I_sec_PrtD"/>
    <property type="match status" value="1"/>
</dbReference>
<dbReference type="Proteomes" id="UP001059822">
    <property type="component" value="Chromosome"/>
</dbReference>
<evidence type="ECO:0000256" key="2">
    <source>
        <dbReference type="ARBA" id="ARBA00005417"/>
    </source>
</evidence>
<keyword evidence="16" id="KW-1185">Reference proteome</keyword>
<evidence type="ECO:0000259" key="12">
    <source>
        <dbReference type="PROSITE" id="PS50929"/>
    </source>
</evidence>
<evidence type="ECO:0000256" key="3">
    <source>
        <dbReference type="ARBA" id="ARBA00022692"/>
    </source>
</evidence>
<comment type="subcellular location">
    <subcellularLocation>
        <location evidence="1">Membrane</location>
        <topology evidence="1">Multi-pass membrane protein</topology>
    </subcellularLocation>
</comment>
<dbReference type="InterPro" id="IPR017871">
    <property type="entry name" value="ABC_transporter-like_CS"/>
</dbReference>
<keyword evidence="4" id="KW-0547">Nucleotide-binding</keyword>